<organism evidence="3 4">
    <name type="scientific">Stenotrophobium rhamnosiphilum</name>
    <dbReference type="NCBI Taxonomy" id="2029166"/>
    <lineage>
        <taxon>Bacteria</taxon>
        <taxon>Pseudomonadati</taxon>
        <taxon>Pseudomonadota</taxon>
        <taxon>Gammaproteobacteria</taxon>
        <taxon>Nevskiales</taxon>
        <taxon>Nevskiaceae</taxon>
        <taxon>Stenotrophobium</taxon>
    </lineage>
</organism>
<evidence type="ECO:0000259" key="2">
    <source>
        <dbReference type="Pfam" id="PF11412"/>
    </source>
</evidence>
<comment type="caution">
    <text evidence="3">The sequence shown here is derived from an EMBL/GenBank/DDBJ whole genome shotgun (WGS) entry which is preliminary data.</text>
</comment>
<dbReference type="OrthoDB" id="9811036at2"/>
<dbReference type="PANTHER" id="PTHR32234">
    <property type="entry name" value="THIOL:DISULFIDE INTERCHANGE PROTEIN DSBD"/>
    <property type="match status" value="1"/>
</dbReference>
<feature type="signal peptide" evidence="1">
    <location>
        <begin position="1"/>
        <end position="27"/>
    </location>
</feature>
<dbReference type="GO" id="GO:0015035">
    <property type="term" value="F:protein-disulfide reductase activity"/>
    <property type="evidence" value="ECO:0007669"/>
    <property type="project" value="TreeGrafter"/>
</dbReference>
<accession>A0A2T5MID8</accession>
<dbReference type="PANTHER" id="PTHR32234:SF0">
    <property type="entry name" value="THIOL:DISULFIDE INTERCHANGE PROTEIN DSBD"/>
    <property type="match status" value="1"/>
</dbReference>
<gene>
    <name evidence="3" type="ORF">CJD38_06710</name>
</gene>
<feature type="domain" description="Thiol:disulfide interchange protein DsbD N-terminal" evidence="2">
    <location>
        <begin position="42"/>
        <end position="156"/>
    </location>
</feature>
<dbReference type="GO" id="GO:0045454">
    <property type="term" value="P:cell redox homeostasis"/>
    <property type="evidence" value="ECO:0007669"/>
    <property type="project" value="TreeGrafter"/>
</dbReference>
<sequence length="165" mass="18182">MQMKTLNRLTLSLLFAASCVLPCFAIAAGLWHAPSNVNAAPNILAVDEAFQLQPVERTAHGLKLGWFISPGYYLYQERIRIEAATPATLKISKPKLPVGEKHHDEHFGDVHIYRGGRHEVEIAGGKSLSKLRQLKITYQGCAESGICYPPQTRIVDIIALSTAHP</sequence>
<feature type="chain" id="PRO_5015394860" description="Thiol:disulfide interchange protein DsbD N-terminal domain-containing protein" evidence="1">
    <location>
        <begin position="28"/>
        <end position="165"/>
    </location>
</feature>
<dbReference type="PROSITE" id="PS51257">
    <property type="entry name" value="PROKAR_LIPOPROTEIN"/>
    <property type="match status" value="1"/>
</dbReference>
<dbReference type="Pfam" id="PF11412">
    <property type="entry name" value="DsbD_N"/>
    <property type="match status" value="1"/>
</dbReference>
<proteinExistence type="predicted"/>
<dbReference type="Gene3D" id="2.60.40.1250">
    <property type="entry name" value="Thiol:disulfide interchange protein DsbD, N-terminal domain"/>
    <property type="match status" value="1"/>
</dbReference>
<dbReference type="Proteomes" id="UP000244248">
    <property type="component" value="Unassembled WGS sequence"/>
</dbReference>
<dbReference type="AlphaFoldDB" id="A0A2T5MID8"/>
<name>A0A2T5MID8_9GAMM</name>
<keyword evidence="4" id="KW-1185">Reference proteome</keyword>
<dbReference type="RefSeq" id="WP_107939529.1">
    <property type="nucleotide sequence ID" value="NZ_QANS01000002.1"/>
</dbReference>
<evidence type="ECO:0000256" key="1">
    <source>
        <dbReference type="SAM" id="SignalP"/>
    </source>
</evidence>
<keyword evidence="1" id="KW-0732">Signal</keyword>
<evidence type="ECO:0000313" key="4">
    <source>
        <dbReference type="Proteomes" id="UP000244248"/>
    </source>
</evidence>
<evidence type="ECO:0000313" key="3">
    <source>
        <dbReference type="EMBL" id="PTU32335.1"/>
    </source>
</evidence>
<protein>
    <recommendedName>
        <fullName evidence="2">Thiol:disulfide interchange protein DsbD N-terminal domain-containing protein</fullName>
    </recommendedName>
</protein>
<dbReference type="SUPFAM" id="SSF74863">
    <property type="entry name" value="Thiol:disulfide interchange protein DsbD, N-terminal domain (DsbD-alpha)"/>
    <property type="match status" value="1"/>
</dbReference>
<dbReference type="InterPro" id="IPR036929">
    <property type="entry name" value="DsbDN_sf"/>
</dbReference>
<dbReference type="InterPro" id="IPR028250">
    <property type="entry name" value="DsbDN"/>
</dbReference>
<reference evidence="3 4" key="1">
    <citation type="submission" date="2018-04" db="EMBL/GenBank/DDBJ databases">
        <title>Novel species isolated from glacier.</title>
        <authorList>
            <person name="Liu Q."/>
            <person name="Xin Y.-H."/>
        </authorList>
    </citation>
    <scope>NUCLEOTIDE SEQUENCE [LARGE SCALE GENOMIC DNA]</scope>
    <source>
        <strain evidence="3 4">GT1R17</strain>
    </source>
</reference>
<dbReference type="EMBL" id="QANS01000002">
    <property type="protein sequence ID" value="PTU32335.1"/>
    <property type="molecule type" value="Genomic_DNA"/>
</dbReference>